<sequence length="468" mass="51088">MNARYVFQPTSVQQLRDHYDLIIVGSGAAGLTSALQAAELGLQPVILEKMPRLGGNSSRASSGMNAAETLVQLQHHIVDSYQDFYQDTWRGGGQQSDPGLLHYFTEHAAAALTWLSAHDINLTDLTWTGAMAVQRTHRPASQAPIGSFLITELLKQIEQAQIPVFTKSVVQKLLMSQQCVTGVRVQIDGTTHQLHSKAVILATGGFGASTDLLQKYRPDLVTLATTNQPGTTGDGLQLAQQIGAQLVDMQQVQVHPTVNQEGSHPYLIGEAVRGEGAILVNAQGQRFVNELATRKQVTAAINQLPGKTATLIFDQQVRQRVPAINFYEQIGLVQTGNSWEELAQHYAWPVPTFLQTIATWNQAVTKKQDRQWQRTTGLSVPLTQNPFYAIKVAPAVHYTMGGLAITPQTQVLNQQQQVIPGLFAAGEVTGGLHGNNRLGGNSIAETVVFGRQAAQQVFKYCQHWAKPK</sequence>
<dbReference type="GO" id="GO:0010181">
    <property type="term" value="F:FMN binding"/>
    <property type="evidence" value="ECO:0007669"/>
    <property type="project" value="InterPro"/>
</dbReference>
<feature type="domain" description="FAD-dependent oxidoreductase 2 FAD-binding" evidence="6">
    <location>
        <begin position="20"/>
        <end position="443"/>
    </location>
</feature>
<evidence type="ECO:0000259" key="6">
    <source>
        <dbReference type="Pfam" id="PF00890"/>
    </source>
</evidence>
<dbReference type="HOGENOM" id="CLU_011398_4_5_9"/>
<evidence type="ECO:0000256" key="5">
    <source>
        <dbReference type="RuleBase" id="RU366062"/>
    </source>
</evidence>
<dbReference type="GO" id="GO:0033765">
    <property type="term" value="F:steroid dehydrogenase activity, acting on the CH-CH group of donors"/>
    <property type="evidence" value="ECO:0007669"/>
    <property type="project" value="UniProtKB-ARBA"/>
</dbReference>
<comment type="cofactor">
    <cofactor evidence="1">
        <name>FAD</name>
        <dbReference type="ChEBI" id="CHEBI:57692"/>
    </cofactor>
</comment>
<evidence type="ECO:0000313" key="7">
    <source>
        <dbReference type="EMBL" id="KJY62747.1"/>
    </source>
</evidence>
<dbReference type="InterPro" id="IPR036188">
    <property type="entry name" value="FAD/NAD-bd_sf"/>
</dbReference>
<dbReference type="PANTHER" id="PTHR43400:SF7">
    <property type="entry name" value="FAD-DEPENDENT OXIDOREDUCTASE 2 FAD BINDING DOMAIN-CONTAINING PROTEIN"/>
    <property type="match status" value="1"/>
</dbReference>
<dbReference type="AlphaFoldDB" id="A0A0F4LVE4"/>
<accession>A0A0F4LVE4</accession>
<dbReference type="EMBL" id="JXJQ01000003">
    <property type="protein sequence ID" value="KJY62747.1"/>
    <property type="molecule type" value="Genomic_DNA"/>
</dbReference>
<dbReference type="InterPro" id="IPR003953">
    <property type="entry name" value="FAD-dep_OxRdtase_2_FAD-bd"/>
</dbReference>
<comment type="similarity">
    <text evidence="5">Belongs to the FAD-dependent oxidoreductase 2 family. FRD/SDH subfamily.</text>
</comment>
<proteinExistence type="inferred from homology"/>
<dbReference type="PATRIC" id="fig|1218492.5.peg.308"/>
<dbReference type="RefSeq" id="WP_046315402.1">
    <property type="nucleotide sequence ID" value="NZ_JBHSZT010000003.1"/>
</dbReference>
<dbReference type="InterPro" id="IPR050315">
    <property type="entry name" value="FAD-oxidoreductase_2"/>
</dbReference>
<gene>
    <name evidence="7" type="ORF">JG30_01950</name>
</gene>
<dbReference type="Pfam" id="PF00890">
    <property type="entry name" value="FAD_binding_2"/>
    <property type="match status" value="1"/>
</dbReference>
<organism evidence="7 8">
    <name type="scientific">Bombilactobacillus mellifer</name>
    <dbReference type="NCBI Taxonomy" id="1218492"/>
    <lineage>
        <taxon>Bacteria</taxon>
        <taxon>Bacillati</taxon>
        <taxon>Bacillota</taxon>
        <taxon>Bacilli</taxon>
        <taxon>Lactobacillales</taxon>
        <taxon>Lactobacillaceae</taxon>
        <taxon>Bombilactobacillus</taxon>
    </lineage>
</organism>
<dbReference type="Proteomes" id="UP000033558">
    <property type="component" value="Unassembled WGS sequence"/>
</dbReference>
<name>A0A0F4LVE4_9LACO</name>
<keyword evidence="3 5" id="KW-0274">FAD</keyword>
<evidence type="ECO:0000256" key="3">
    <source>
        <dbReference type="ARBA" id="ARBA00022827"/>
    </source>
</evidence>
<dbReference type="STRING" id="1218492.JG30_01950"/>
<dbReference type="FunFam" id="3.90.700.10:FF:000007">
    <property type="entry name" value="NADH-dependent fumarate reductase"/>
    <property type="match status" value="1"/>
</dbReference>
<dbReference type="OrthoDB" id="9806724at2"/>
<dbReference type="Gene3D" id="3.90.700.10">
    <property type="entry name" value="Succinate dehydrogenase/fumarate reductase flavoprotein, catalytic domain"/>
    <property type="match status" value="1"/>
</dbReference>
<comment type="caution">
    <text evidence="7">The sequence shown here is derived from an EMBL/GenBank/DDBJ whole genome shotgun (WGS) entry which is preliminary data.</text>
</comment>
<evidence type="ECO:0000313" key="8">
    <source>
        <dbReference type="Proteomes" id="UP000033558"/>
    </source>
</evidence>
<dbReference type="PRINTS" id="PR00368">
    <property type="entry name" value="FADPNR"/>
</dbReference>
<dbReference type="InterPro" id="IPR010960">
    <property type="entry name" value="Flavocytochrome_c"/>
</dbReference>
<keyword evidence="8" id="KW-1185">Reference proteome</keyword>
<evidence type="ECO:0000256" key="4">
    <source>
        <dbReference type="ARBA" id="ARBA00023002"/>
    </source>
</evidence>
<reference evidence="7 8" key="1">
    <citation type="submission" date="2015-01" db="EMBL/GenBank/DDBJ databases">
        <title>Comparative genomics of the lactic acid bacteria isolated from the honey bee gut.</title>
        <authorList>
            <person name="Ellegaard K.M."/>
            <person name="Tamarit D."/>
            <person name="Javelind E."/>
            <person name="Olofsson T."/>
            <person name="Andersson S.G."/>
            <person name="Vasquez A."/>
        </authorList>
    </citation>
    <scope>NUCLEOTIDE SEQUENCE [LARGE SCALE GENOMIC DNA]</scope>
    <source>
        <strain evidence="7 8">Bin4</strain>
    </source>
</reference>
<dbReference type="SUPFAM" id="SSF56425">
    <property type="entry name" value="Succinate dehydrogenase/fumarate reductase flavoprotein, catalytic domain"/>
    <property type="match status" value="1"/>
</dbReference>
<dbReference type="NCBIfam" id="NF005064">
    <property type="entry name" value="PRK06481.1"/>
    <property type="match status" value="1"/>
</dbReference>
<evidence type="ECO:0000256" key="1">
    <source>
        <dbReference type="ARBA" id="ARBA00001974"/>
    </source>
</evidence>
<dbReference type="InterPro" id="IPR027477">
    <property type="entry name" value="Succ_DH/fumarate_Rdtase_cat_sf"/>
</dbReference>
<dbReference type="NCBIfam" id="TIGR01813">
    <property type="entry name" value="flavo_cyto_c"/>
    <property type="match status" value="1"/>
</dbReference>
<dbReference type="PANTHER" id="PTHR43400">
    <property type="entry name" value="FUMARATE REDUCTASE"/>
    <property type="match status" value="1"/>
</dbReference>
<dbReference type="Gene3D" id="3.50.50.60">
    <property type="entry name" value="FAD/NAD(P)-binding domain"/>
    <property type="match status" value="1"/>
</dbReference>
<keyword evidence="4 5" id="KW-0560">Oxidoreductase</keyword>
<protein>
    <submittedName>
        <fullName evidence="7">Succinate dehydrogenase</fullName>
    </submittedName>
</protein>
<evidence type="ECO:0000256" key="2">
    <source>
        <dbReference type="ARBA" id="ARBA00022630"/>
    </source>
</evidence>
<dbReference type="SUPFAM" id="SSF51905">
    <property type="entry name" value="FAD/NAD(P)-binding domain"/>
    <property type="match status" value="1"/>
</dbReference>
<keyword evidence="2 5" id="KW-0285">Flavoprotein</keyword>